<organism evidence="1 2">
    <name type="scientific">Phytophthora aleatoria</name>
    <dbReference type="NCBI Taxonomy" id="2496075"/>
    <lineage>
        <taxon>Eukaryota</taxon>
        <taxon>Sar</taxon>
        <taxon>Stramenopiles</taxon>
        <taxon>Oomycota</taxon>
        <taxon>Peronosporomycetes</taxon>
        <taxon>Peronosporales</taxon>
        <taxon>Peronosporaceae</taxon>
        <taxon>Phytophthora</taxon>
    </lineage>
</organism>
<evidence type="ECO:0000313" key="2">
    <source>
        <dbReference type="Proteomes" id="UP000709295"/>
    </source>
</evidence>
<comment type="caution">
    <text evidence="1">The sequence shown here is derived from an EMBL/GenBank/DDBJ whole genome shotgun (WGS) entry which is preliminary data.</text>
</comment>
<evidence type="ECO:0000313" key="1">
    <source>
        <dbReference type="EMBL" id="KAG6956277.1"/>
    </source>
</evidence>
<dbReference type="Proteomes" id="UP000709295">
    <property type="component" value="Unassembled WGS sequence"/>
</dbReference>
<accession>A0A8J5MEQ2</accession>
<gene>
    <name evidence="1" type="ORF">JG688_00011497</name>
</gene>
<sequence length="138" mass="15030">MTLALMTTKTSTGLEILPKKMKCKKVGMCADVMTDKEDDLNCTVPDEDATQYSAMDCGDEAALGDIGTGEEGDIIPDVLDVDDDTYAPDATELEIAQEIRFAEYFLENIGGDQSVLAGNLQDKVLRERSVNGWEGIEK</sequence>
<reference evidence="1" key="1">
    <citation type="submission" date="2021-01" db="EMBL/GenBank/DDBJ databases">
        <title>Phytophthora aleatoria, a newly-described species from Pinus radiata is distinct from Phytophthora cactorum isolates based on comparative genomics.</title>
        <authorList>
            <person name="Mcdougal R."/>
            <person name="Panda P."/>
            <person name="Williams N."/>
            <person name="Studholme D.J."/>
        </authorList>
    </citation>
    <scope>NUCLEOTIDE SEQUENCE</scope>
    <source>
        <strain evidence="1">NZFS 4037</strain>
    </source>
</reference>
<protein>
    <submittedName>
        <fullName evidence="1">Uncharacterized protein</fullName>
    </submittedName>
</protein>
<dbReference type="EMBL" id="JAENGY010000811">
    <property type="protein sequence ID" value="KAG6956277.1"/>
    <property type="molecule type" value="Genomic_DNA"/>
</dbReference>
<proteinExistence type="predicted"/>
<name>A0A8J5MEQ2_9STRA</name>
<dbReference type="AlphaFoldDB" id="A0A8J5MEQ2"/>
<keyword evidence="2" id="KW-1185">Reference proteome</keyword>